<reference evidence="2 3" key="1">
    <citation type="journal article" date="2018" name="Mol. Plant">
        <title>The genome of Artemisia annua provides insight into the evolution of Asteraceae family and artemisinin biosynthesis.</title>
        <authorList>
            <person name="Shen Q."/>
            <person name="Zhang L."/>
            <person name="Liao Z."/>
            <person name="Wang S."/>
            <person name="Yan T."/>
            <person name="Shi P."/>
            <person name="Liu M."/>
            <person name="Fu X."/>
            <person name="Pan Q."/>
            <person name="Wang Y."/>
            <person name="Lv Z."/>
            <person name="Lu X."/>
            <person name="Zhang F."/>
            <person name="Jiang W."/>
            <person name="Ma Y."/>
            <person name="Chen M."/>
            <person name="Hao X."/>
            <person name="Li L."/>
            <person name="Tang Y."/>
            <person name="Lv G."/>
            <person name="Zhou Y."/>
            <person name="Sun X."/>
            <person name="Brodelius P.E."/>
            <person name="Rose J.K.C."/>
            <person name="Tang K."/>
        </authorList>
    </citation>
    <scope>NUCLEOTIDE SEQUENCE [LARGE SCALE GENOMIC DNA]</scope>
    <source>
        <strain evidence="3">cv. Huhao1</strain>
        <tissue evidence="2">Leaf</tissue>
    </source>
</reference>
<evidence type="ECO:0000313" key="2">
    <source>
        <dbReference type="EMBL" id="PWA40237.1"/>
    </source>
</evidence>
<name>A0A2U1KU30_ARTAN</name>
<feature type="compositionally biased region" description="Basic residues" evidence="1">
    <location>
        <begin position="89"/>
        <end position="98"/>
    </location>
</feature>
<feature type="region of interest" description="Disordered" evidence="1">
    <location>
        <begin position="43"/>
        <end position="170"/>
    </location>
</feature>
<protein>
    <submittedName>
        <fullName evidence="2">Nucleotide-binding alpha-beta plait domain-containing protein</fullName>
    </submittedName>
</protein>
<gene>
    <name evidence="2" type="ORF">CTI12_AA566080</name>
</gene>
<dbReference type="Proteomes" id="UP000245207">
    <property type="component" value="Unassembled WGS sequence"/>
</dbReference>
<proteinExistence type="predicted"/>
<comment type="caution">
    <text evidence="2">The sequence shown here is derived from an EMBL/GenBank/DDBJ whole genome shotgun (WGS) entry which is preliminary data.</text>
</comment>
<accession>A0A2U1KU30</accession>
<keyword evidence="3" id="KW-1185">Reference proteome</keyword>
<dbReference type="EMBL" id="PKPP01013949">
    <property type="protein sequence ID" value="PWA40237.1"/>
    <property type="molecule type" value="Genomic_DNA"/>
</dbReference>
<sequence length="367" mass="41395">MKHLLRKIYLSYHIKKTKGNGSLQKRLDKMSLSKKDGKSCYKKGKVHAKEMEKPKITKKRKCGFASVHQAKPASSKLKHRVEEYGNVNHPRRKIKAKNLKPQENRSVKKKSSGAEKQRGFSSLSKAAESSKPTRKRKQNNKSKASFSKKNLKHHSQGTPKKPKFDGEVQNGKIVLKPGNHKRKNARTHEFRGDGNNKNAHKKNPFKKQKGNICERYKSMNPKSNARGSRGHVDCRNFTRYTDPYAPKYAVSALNSYHEPLAGYSGYLQSVLLEPAYRSQNSSRYLGRDVLPAVQPYSLYCPSEYVQIAHDPYHSGLARAVQRDGGGAALFTYVGGPLLPASQGRNPASYYQACSSYSGAYHNQQTYH</sequence>
<organism evidence="2 3">
    <name type="scientific">Artemisia annua</name>
    <name type="common">Sweet wormwood</name>
    <dbReference type="NCBI Taxonomy" id="35608"/>
    <lineage>
        <taxon>Eukaryota</taxon>
        <taxon>Viridiplantae</taxon>
        <taxon>Streptophyta</taxon>
        <taxon>Embryophyta</taxon>
        <taxon>Tracheophyta</taxon>
        <taxon>Spermatophyta</taxon>
        <taxon>Magnoliopsida</taxon>
        <taxon>eudicotyledons</taxon>
        <taxon>Gunneridae</taxon>
        <taxon>Pentapetalae</taxon>
        <taxon>asterids</taxon>
        <taxon>campanulids</taxon>
        <taxon>Asterales</taxon>
        <taxon>Asteraceae</taxon>
        <taxon>Asteroideae</taxon>
        <taxon>Anthemideae</taxon>
        <taxon>Artemisiinae</taxon>
        <taxon>Artemisia</taxon>
    </lineage>
</organism>
<dbReference type="AlphaFoldDB" id="A0A2U1KU30"/>
<evidence type="ECO:0000256" key="1">
    <source>
        <dbReference type="SAM" id="MobiDB-lite"/>
    </source>
</evidence>
<feature type="region of interest" description="Disordered" evidence="1">
    <location>
        <begin position="185"/>
        <end position="205"/>
    </location>
</feature>
<feature type="compositionally biased region" description="Basic and acidic residues" evidence="1">
    <location>
        <begin position="100"/>
        <end position="118"/>
    </location>
</feature>
<evidence type="ECO:0000313" key="3">
    <source>
        <dbReference type="Proteomes" id="UP000245207"/>
    </source>
</evidence>